<dbReference type="SUPFAM" id="SSF161098">
    <property type="entry name" value="MetI-like"/>
    <property type="match status" value="1"/>
</dbReference>
<dbReference type="InterPro" id="IPR000515">
    <property type="entry name" value="MetI-like"/>
</dbReference>
<feature type="compositionally biased region" description="Polar residues" evidence="8">
    <location>
        <begin position="1"/>
        <end position="13"/>
    </location>
</feature>
<dbReference type="Gene3D" id="1.10.3720.10">
    <property type="entry name" value="MetI-like"/>
    <property type="match status" value="1"/>
</dbReference>
<evidence type="ECO:0000256" key="3">
    <source>
        <dbReference type="ARBA" id="ARBA00022475"/>
    </source>
</evidence>
<evidence type="ECO:0000313" key="10">
    <source>
        <dbReference type="EMBL" id="MFD1674463.1"/>
    </source>
</evidence>
<gene>
    <name evidence="10" type="ORF">ACFSB2_07050</name>
</gene>
<evidence type="ECO:0000313" key="11">
    <source>
        <dbReference type="Proteomes" id="UP001597079"/>
    </source>
</evidence>
<dbReference type="PANTHER" id="PTHR30193:SF1">
    <property type="entry name" value="ABC TRANSPORTER PERMEASE PROTEIN YESP-RELATED"/>
    <property type="match status" value="1"/>
</dbReference>
<dbReference type="RefSeq" id="WP_377942330.1">
    <property type="nucleotide sequence ID" value="NZ_JBHUCX010000020.1"/>
</dbReference>
<name>A0ABW4JFH8_9BACL</name>
<keyword evidence="3" id="KW-1003">Cell membrane</keyword>
<keyword evidence="2 7" id="KW-0813">Transport</keyword>
<feature type="transmembrane region" description="Helical" evidence="7">
    <location>
        <begin position="34"/>
        <end position="58"/>
    </location>
</feature>
<evidence type="ECO:0000259" key="9">
    <source>
        <dbReference type="PROSITE" id="PS50928"/>
    </source>
</evidence>
<sequence length="320" mass="36147">MSLSNATTQSNVTKKSKRRKSSNPLRRQQQTAGFLFSLPWMVGLLFLFIVPIIASLYFSLTDYSILKPGNFIGLQNYKALFLDPTFLKSMRVTFYYTVVYVPLSIILGVLVSMLLNVKFKGQALFRTAVFVPSLVPVIAIMIIWNWLLNPEIGVVNWFLELFGIHGPGWFSSETWAMPALVLVSLWTGVGGSTVIYLAGLKDVPKELYDAADVDGAGLWYKAKYVTLPLLTPVIFFQLIMGIIGAFQQFNLPFLVSGGNGNPNDSLMFFGMYQYNTAFSYLKMGYASAQAWIMFIVIMLITLIIFRSQARWVFYQGKKER</sequence>
<dbReference type="PROSITE" id="PS50928">
    <property type="entry name" value="ABC_TM1"/>
    <property type="match status" value="1"/>
</dbReference>
<evidence type="ECO:0000256" key="7">
    <source>
        <dbReference type="RuleBase" id="RU363032"/>
    </source>
</evidence>
<comment type="caution">
    <text evidence="10">The sequence shown here is derived from an EMBL/GenBank/DDBJ whole genome shotgun (WGS) entry which is preliminary data.</text>
</comment>
<accession>A0ABW4JFH8</accession>
<dbReference type="Proteomes" id="UP001597079">
    <property type="component" value="Unassembled WGS sequence"/>
</dbReference>
<reference evidence="11" key="1">
    <citation type="journal article" date="2019" name="Int. J. Syst. Evol. Microbiol.">
        <title>The Global Catalogue of Microorganisms (GCM) 10K type strain sequencing project: providing services to taxonomists for standard genome sequencing and annotation.</title>
        <authorList>
            <consortium name="The Broad Institute Genomics Platform"/>
            <consortium name="The Broad Institute Genome Sequencing Center for Infectious Disease"/>
            <person name="Wu L."/>
            <person name="Ma J."/>
        </authorList>
    </citation>
    <scope>NUCLEOTIDE SEQUENCE [LARGE SCALE GENOMIC DNA]</scope>
    <source>
        <strain evidence="11">CGMCC 1.12286</strain>
    </source>
</reference>
<keyword evidence="5 7" id="KW-1133">Transmembrane helix</keyword>
<evidence type="ECO:0000256" key="2">
    <source>
        <dbReference type="ARBA" id="ARBA00022448"/>
    </source>
</evidence>
<proteinExistence type="inferred from homology"/>
<feature type="region of interest" description="Disordered" evidence="8">
    <location>
        <begin position="1"/>
        <end position="26"/>
    </location>
</feature>
<evidence type="ECO:0000256" key="5">
    <source>
        <dbReference type="ARBA" id="ARBA00022989"/>
    </source>
</evidence>
<evidence type="ECO:0000256" key="8">
    <source>
        <dbReference type="SAM" id="MobiDB-lite"/>
    </source>
</evidence>
<feature type="domain" description="ABC transmembrane type-1" evidence="9">
    <location>
        <begin position="90"/>
        <end position="304"/>
    </location>
</feature>
<comment type="subcellular location">
    <subcellularLocation>
        <location evidence="1 7">Cell membrane</location>
        <topology evidence="1 7">Multi-pass membrane protein</topology>
    </subcellularLocation>
</comment>
<evidence type="ECO:0000256" key="4">
    <source>
        <dbReference type="ARBA" id="ARBA00022692"/>
    </source>
</evidence>
<dbReference type="InterPro" id="IPR051393">
    <property type="entry name" value="ABC_transporter_permease"/>
</dbReference>
<feature type="transmembrane region" description="Helical" evidence="7">
    <location>
        <begin position="94"/>
        <end position="115"/>
    </location>
</feature>
<feature type="transmembrane region" description="Helical" evidence="7">
    <location>
        <begin position="224"/>
        <end position="246"/>
    </location>
</feature>
<organism evidence="10 11">
    <name type="scientific">Alicyclobacillus fodiniaquatilis</name>
    <dbReference type="NCBI Taxonomy" id="1661150"/>
    <lineage>
        <taxon>Bacteria</taxon>
        <taxon>Bacillati</taxon>
        <taxon>Bacillota</taxon>
        <taxon>Bacilli</taxon>
        <taxon>Bacillales</taxon>
        <taxon>Alicyclobacillaceae</taxon>
        <taxon>Alicyclobacillus</taxon>
    </lineage>
</organism>
<protein>
    <submittedName>
        <fullName evidence="10">Carbohydrate ABC transporter permease</fullName>
    </submittedName>
</protein>
<keyword evidence="4 7" id="KW-0812">Transmembrane</keyword>
<evidence type="ECO:0000256" key="6">
    <source>
        <dbReference type="ARBA" id="ARBA00023136"/>
    </source>
</evidence>
<feature type="transmembrane region" description="Helical" evidence="7">
    <location>
        <begin position="127"/>
        <end position="147"/>
    </location>
</feature>
<comment type="similarity">
    <text evidence="7">Belongs to the binding-protein-dependent transport system permease family.</text>
</comment>
<keyword evidence="11" id="KW-1185">Reference proteome</keyword>
<feature type="transmembrane region" description="Helical" evidence="7">
    <location>
        <begin position="288"/>
        <end position="305"/>
    </location>
</feature>
<dbReference type="InterPro" id="IPR035906">
    <property type="entry name" value="MetI-like_sf"/>
</dbReference>
<dbReference type="PANTHER" id="PTHR30193">
    <property type="entry name" value="ABC TRANSPORTER PERMEASE PROTEIN"/>
    <property type="match status" value="1"/>
</dbReference>
<dbReference type="Pfam" id="PF00528">
    <property type="entry name" value="BPD_transp_1"/>
    <property type="match status" value="1"/>
</dbReference>
<evidence type="ECO:0000256" key="1">
    <source>
        <dbReference type="ARBA" id="ARBA00004651"/>
    </source>
</evidence>
<dbReference type="CDD" id="cd06261">
    <property type="entry name" value="TM_PBP2"/>
    <property type="match status" value="1"/>
</dbReference>
<feature type="transmembrane region" description="Helical" evidence="7">
    <location>
        <begin position="175"/>
        <end position="198"/>
    </location>
</feature>
<dbReference type="EMBL" id="JBHUCX010000020">
    <property type="protein sequence ID" value="MFD1674463.1"/>
    <property type="molecule type" value="Genomic_DNA"/>
</dbReference>
<keyword evidence="6 7" id="KW-0472">Membrane</keyword>